<dbReference type="Pfam" id="PF02743">
    <property type="entry name" value="dCache_1"/>
    <property type="match status" value="1"/>
</dbReference>
<evidence type="ECO:0000259" key="12">
    <source>
        <dbReference type="PROSITE" id="PS50885"/>
    </source>
</evidence>
<dbReference type="STRING" id="1548.CSCA_2520"/>
<dbReference type="Proteomes" id="UP000033115">
    <property type="component" value="Chromosome"/>
</dbReference>
<evidence type="ECO:0000256" key="6">
    <source>
        <dbReference type="ARBA" id="ARBA00023136"/>
    </source>
</evidence>
<dbReference type="Gene3D" id="1.10.287.950">
    <property type="entry name" value="Methyl-accepting chemotaxis protein"/>
    <property type="match status" value="1"/>
</dbReference>
<evidence type="ECO:0000256" key="7">
    <source>
        <dbReference type="ARBA" id="ARBA00023224"/>
    </source>
</evidence>
<keyword evidence="5 10" id="KW-1133">Transmembrane helix</keyword>
<evidence type="ECO:0000259" key="11">
    <source>
        <dbReference type="PROSITE" id="PS50111"/>
    </source>
</evidence>
<name>A0A0E3K157_CLOSL</name>
<dbReference type="Pfam" id="PF00015">
    <property type="entry name" value="MCPsignal"/>
    <property type="match status" value="1"/>
</dbReference>
<dbReference type="GO" id="GO:0006935">
    <property type="term" value="P:chemotaxis"/>
    <property type="evidence" value="ECO:0007669"/>
    <property type="project" value="UniProtKB-KW"/>
</dbReference>
<reference evidence="13 14" key="1">
    <citation type="journal article" date="2015" name="J. Biotechnol.">
        <title>Complete genome sequence of a malodorant-producing acetogen, Clostridium scatologenes ATCC 25775(T).</title>
        <authorList>
            <person name="Zhu Z."/>
            <person name="Guo T."/>
            <person name="Zheng H."/>
            <person name="Song T."/>
            <person name="Ouyang P."/>
            <person name="Xie J."/>
        </authorList>
    </citation>
    <scope>NUCLEOTIDE SEQUENCE [LARGE SCALE GENOMIC DNA]</scope>
    <source>
        <strain evidence="13 14">ATCC 25775</strain>
    </source>
</reference>
<protein>
    <submittedName>
        <fullName evidence="13">Methyl-accepting chemotaxis sensory transducer with Cache sensor</fullName>
    </submittedName>
</protein>
<comment type="similarity">
    <text evidence="8">Belongs to the methyl-accepting chemotaxis (MCP) protein family.</text>
</comment>
<dbReference type="Gene3D" id="6.10.340.10">
    <property type="match status" value="1"/>
</dbReference>
<feature type="transmembrane region" description="Helical" evidence="10">
    <location>
        <begin position="283"/>
        <end position="306"/>
    </location>
</feature>
<evidence type="ECO:0000256" key="8">
    <source>
        <dbReference type="ARBA" id="ARBA00029447"/>
    </source>
</evidence>
<keyword evidence="7 9" id="KW-0807">Transducer</keyword>
<keyword evidence="4 10" id="KW-0812">Transmembrane</keyword>
<keyword evidence="6 10" id="KW-0472">Membrane</keyword>
<evidence type="ECO:0000256" key="9">
    <source>
        <dbReference type="PROSITE-ProRule" id="PRU00284"/>
    </source>
</evidence>
<dbReference type="PANTHER" id="PTHR32089:SF114">
    <property type="entry name" value="METHYL-ACCEPTING CHEMOTAXIS PROTEIN MCPB"/>
    <property type="match status" value="1"/>
</dbReference>
<feature type="domain" description="Methyl-accepting transducer" evidence="11">
    <location>
        <begin position="379"/>
        <end position="636"/>
    </location>
</feature>
<keyword evidence="14" id="KW-1185">Reference proteome</keyword>
<dbReference type="PANTHER" id="PTHR32089">
    <property type="entry name" value="METHYL-ACCEPTING CHEMOTAXIS PROTEIN MCPB"/>
    <property type="match status" value="1"/>
</dbReference>
<keyword evidence="2" id="KW-1003">Cell membrane</keyword>
<feature type="domain" description="HAMP" evidence="12">
    <location>
        <begin position="308"/>
        <end position="360"/>
    </location>
</feature>
<dbReference type="EMBL" id="CP009933">
    <property type="protein sequence ID" value="AKA69645.1"/>
    <property type="molecule type" value="Genomic_DNA"/>
</dbReference>
<dbReference type="AlphaFoldDB" id="A0A0E3K157"/>
<evidence type="ECO:0000256" key="5">
    <source>
        <dbReference type="ARBA" id="ARBA00022989"/>
    </source>
</evidence>
<dbReference type="InterPro" id="IPR004089">
    <property type="entry name" value="MCPsignal_dom"/>
</dbReference>
<dbReference type="HOGENOM" id="CLU_000445_107_19_9"/>
<keyword evidence="3" id="KW-0145">Chemotaxis</keyword>
<evidence type="ECO:0000256" key="4">
    <source>
        <dbReference type="ARBA" id="ARBA00022692"/>
    </source>
</evidence>
<dbReference type="Pfam" id="PF00672">
    <property type="entry name" value="HAMP"/>
    <property type="match status" value="1"/>
</dbReference>
<evidence type="ECO:0000313" key="13">
    <source>
        <dbReference type="EMBL" id="AKA69645.1"/>
    </source>
</evidence>
<evidence type="ECO:0000256" key="2">
    <source>
        <dbReference type="ARBA" id="ARBA00022475"/>
    </source>
</evidence>
<dbReference type="GO" id="GO:0007165">
    <property type="term" value="P:signal transduction"/>
    <property type="evidence" value="ECO:0007669"/>
    <property type="project" value="UniProtKB-KW"/>
</dbReference>
<sequence length="666" mass="72477">MNFKKFKLNSIRTKLVISLISICLIPLIISGAISYVESKSILSKKLSLTSSQSLLQIENGLTNYFTGFSDIVSLTANNPSIVNIDTDNNTELILETLKGIKESDKDILGVYYGTSSGKFTIYPNAKMPDGYDSTKRDWYKQALNNKGKVIITSPYKDAATGNNVVTLAKTVEKNGQVVGVIGMDCSLITLSQKISSQKIGTTGYVFISDISGTILAHPQKEFIGTKEASNLSFWNKIKSEDNGFINYTYNGTKKFGVYETNKLTGWKLVACLNETELSNDTMAILKITSLIILVMALLSIGLSLLLSKGISNNIKSLKNVFAKASNGDLTVSIASTTKDEFKDLAESFNLMMKNISDLITSVTKSSEIVLDTSSNLANISEEVTASITEVSKAIEEVSLGATEQAQNAQKGASEMENLSDKLDKINISSNEMDEISKGTKELSSKGLSMIHTLVEKSDKTKTTTKSVNDIIYAMNESAKQINIISETISDITAQTNLLSLNASIESARAGEAGKGFAVVAEEIRTLAEQSQSSTKKIKEIIAAIQKKSETAVSAINSTEAAVNDQYLAVNKTEEIFNNILKSIETMITKVDEVKMLIVDTNDKKQSTLAEIENISSISEQTASASEEVTASTEEITATMEDFTQHSNKLQMLAKQLETQITKFKVK</sequence>
<evidence type="ECO:0000313" key="14">
    <source>
        <dbReference type="Proteomes" id="UP000033115"/>
    </source>
</evidence>
<evidence type="ECO:0000256" key="1">
    <source>
        <dbReference type="ARBA" id="ARBA00004651"/>
    </source>
</evidence>
<comment type="subcellular location">
    <subcellularLocation>
        <location evidence="1">Cell membrane</location>
        <topology evidence="1">Multi-pass membrane protein</topology>
    </subcellularLocation>
</comment>
<dbReference type="CDD" id="cd12912">
    <property type="entry name" value="PDC2_MCP_like"/>
    <property type="match status" value="1"/>
</dbReference>
<evidence type="ECO:0000256" key="10">
    <source>
        <dbReference type="SAM" id="Phobius"/>
    </source>
</evidence>
<dbReference type="InterPro" id="IPR033479">
    <property type="entry name" value="dCache_1"/>
</dbReference>
<dbReference type="SUPFAM" id="SSF103190">
    <property type="entry name" value="Sensory domain-like"/>
    <property type="match status" value="1"/>
</dbReference>
<gene>
    <name evidence="13" type="ORF">CSCA_2520</name>
</gene>
<dbReference type="Gene3D" id="3.30.450.20">
    <property type="entry name" value="PAS domain"/>
    <property type="match status" value="1"/>
</dbReference>
<dbReference type="SMART" id="SM00304">
    <property type="entry name" value="HAMP"/>
    <property type="match status" value="1"/>
</dbReference>
<dbReference type="PROSITE" id="PS50111">
    <property type="entry name" value="CHEMOTAXIS_TRANSDUC_2"/>
    <property type="match status" value="1"/>
</dbReference>
<dbReference type="CDD" id="cd06225">
    <property type="entry name" value="HAMP"/>
    <property type="match status" value="1"/>
</dbReference>
<dbReference type="InterPro" id="IPR029151">
    <property type="entry name" value="Sensor-like_sf"/>
</dbReference>
<dbReference type="GO" id="GO:0005886">
    <property type="term" value="C:plasma membrane"/>
    <property type="evidence" value="ECO:0007669"/>
    <property type="project" value="UniProtKB-SubCell"/>
</dbReference>
<evidence type="ECO:0000256" key="3">
    <source>
        <dbReference type="ARBA" id="ARBA00022500"/>
    </source>
</evidence>
<dbReference type="CDD" id="cd12913">
    <property type="entry name" value="PDC1_MCP_like"/>
    <property type="match status" value="1"/>
</dbReference>
<dbReference type="InterPro" id="IPR003660">
    <property type="entry name" value="HAMP_dom"/>
</dbReference>
<organism evidence="13 14">
    <name type="scientific">Clostridium scatologenes</name>
    <dbReference type="NCBI Taxonomy" id="1548"/>
    <lineage>
        <taxon>Bacteria</taxon>
        <taxon>Bacillati</taxon>
        <taxon>Bacillota</taxon>
        <taxon>Clostridia</taxon>
        <taxon>Eubacteriales</taxon>
        <taxon>Clostridiaceae</taxon>
        <taxon>Clostridium</taxon>
    </lineage>
</organism>
<accession>A0A0E3K157</accession>
<dbReference type="RefSeq" id="WP_029161750.1">
    <property type="nucleotide sequence ID" value="NZ_CP009933.1"/>
</dbReference>
<dbReference type="SMART" id="SM00283">
    <property type="entry name" value="MA"/>
    <property type="match status" value="1"/>
</dbReference>
<dbReference type="SUPFAM" id="SSF58104">
    <property type="entry name" value="Methyl-accepting chemotaxis protein (MCP) signaling domain"/>
    <property type="match status" value="1"/>
</dbReference>
<dbReference type="KEGG" id="csq:CSCA_2520"/>
<proteinExistence type="inferred from homology"/>
<dbReference type="PROSITE" id="PS50885">
    <property type="entry name" value="HAMP"/>
    <property type="match status" value="1"/>
</dbReference>